<dbReference type="PANTHER" id="PTHR43481:SF4">
    <property type="entry name" value="GLYCEROL-1-PHOSPHATE PHOSPHOHYDROLASE 1-RELATED"/>
    <property type="match status" value="1"/>
</dbReference>
<gene>
    <name evidence="1" type="ORF">PACLA_8A018824</name>
</gene>
<evidence type="ECO:0000313" key="1">
    <source>
        <dbReference type="EMBL" id="CAB4003075.1"/>
    </source>
</evidence>
<dbReference type="SFLD" id="SFLDS00003">
    <property type="entry name" value="Haloacid_Dehalogenase"/>
    <property type="match status" value="1"/>
</dbReference>
<dbReference type="InterPro" id="IPR023214">
    <property type="entry name" value="HAD_sf"/>
</dbReference>
<dbReference type="InterPro" id="IPR041492">
    <property type="entry name" value="HAD_2"/>
</dbReference>
<dbReference type="OrthoDB" id="40579at2759"/>
<dbReference type="InterPro" id="IPR051806">
    <property type="entry name" value="HAD-like_SPP"/>
</dbReference>
<dbReference type="GO" id="GO:0050308">
    <property type="term" value="F:sugar-phosphatase activity"/>
    <property type="evidence" value="ECO:0007669"/>
    <property type="project" value="TreeGrafter"/>
</dbReference>
<accession>A0A7D9I8S4</accession>
<dbReference type="Gene3D" id="1.10.150.240">
    <property type="entry name" value="Putative phosphatase, domain 2"/>
    <property type="match status" value="1"/>
</dbReference>
<comment type="caution">
    <text evidence="1">The sequence shown here is derived from an EMBL/GenBank/DDBJ whole genome shotgun (WGS) entry which is preliminary data.</text>
</comment>
<protein>
    <submittedName>
        <fullName evidence="1">Uncharacterized protein</fullName>
    </submittedName>
</protein>
<dbReference type="InterPro" id="IPR023198">
    <property type="entry name" value="PGP-like_dom2"/>
</dbReference>
<dbReference type="SFLD" id="SFLDG01129">
    <property type="entry name" value="C1.5:_HAD__Beta-PGM__Phosphata"/>
    <property type="match status" value="1"/>
</dbReference>
<dbReference type="SUPFAM" id="SSF56784">
    <property type="entry name" value="HAD-like"/>
    <property type="match status" value="1"/>
</dbReference>
<keyword evidence="2" id="KW-1185">Reference proteome</keyword>
<dbReference type="Pfam" id="PF13419">
    <property type="entry name" value="HAD_2"/>
    <property type="match status" value="1"/>
</dbReference>
<dbReference type="AlphaFoldDB" id="A0A7D9I8S4"/>
<dbReference type="InterPro" id="IPR036412">
    <property type="entry name" value="HAD-like_sf"/>
</dbReference>
<reference evidence="1" key="1">
    <citation type="submission" date="2020-04" db="EMBL/GenBank/DDBJ databases">
        <authorList>
            <person name="Alioto T."/>
            <person name="Alioto T."/>
            <person name="Gomez Garrido J."/>
        </authorList>
    </citation>
    <scope>NUCLEOTIDE SEQUENCE</scope>
    <source>
        <strain evidence="1">A484AB</strain>
    </source>
</reference>
<dbReference type="PANTHER" id="PTHR43481">
    <property type="entry name" value="FRUCTOSE-1-PHOSPHATE PHOSPHATASE"/>
    <property type="match status" value="1"/>
</dbReference>
<dbReference type="EMBL" id="CACRXK020004531">
    <property type="protein sequence ID" value="CAB4003075.1"/>
    <property type="molecule type" value="Genomic_DNA"/>
</dbReference>
<sequence length="187" mass="21008">MKWNVVMDRIPPLPNDLEAIIFDCDGTLVDTMPFHLQAWEKICKETGLYFSKESFIAKAGIPGREIIRTMANKQGIYLDVMNVYNRKKALYIQSMRQATPASLPISCVVNFAIEAKATNDSLLFGVATGSSRFQVEQALELAGLRHLFDVIVGNEDYSQHKPSPDAFLTACEKLKVNPEKCWGFEDT</sequence>
<proteinExistence type="predicted"/>
<organism evidence="1 2">
    <name type="scientific">Paramuricea clavata</name>
    <name type="common">Red gorgonian</name>
    <name type="synonym">Violescent sea-whip</name>
    <dbReference type="NCBI Taxonomy" id="317549"/>
    <lineage>
        <taxon>Eukaryota</taxon>
        <taxon>Metazoa</taxon>
        <taxon>Cnidaria</taxon>
        <taxon>Anthozoa</taxon>
        <taxon>Octocorallia</taxon>
        <taxon>Malacalcyonacea</taxon>
        <taxon>Plexauridae</taxon>
        <taxon>Paramuricea</taxon>
    </lineage>
</organism>
<dbReference type="Gene3D" id="3.40.50.1000">
    <property type="entry name" value="HAD superfamily/HAD-like"/>
    <property type="match status" value="1"/>
</dbReference>
<name>A0A7D9I8S4_PARCT</name>
<evidence type="ECO:0000313" key="2">
    <source>
        <dbReference type="Proteomes" id="UP001152795"/>
    </source>
</evidence>
<dbReference type="Proteomes" id="UP001152795">
    <property type="component" value="Unassembled WGS sequence"/>
</dbReference>
<feature type="non-terminal residue" evidence="1">
    <location>
        <position position="187"/>
    </location>
</feature>
<dbReference type="CDD" id="cd07505">
    <property type="entry name" value="HAD_BPGM-like"/>
    <property type="match status" value="1"/>
</dbReference>